<protein>
    <recommendedName>
        <fullName evidence="3">Lipoprotein</fullName>
    </recommendedName>
</protein>
<comment type="caution">
    <text evidence="1">The sequence shown here is derived from an EMBL/GenBank/DDBJ whole genome shotgun (WGS) entry which is preliminary data.</text>
</comment>
<sequence length="130" mass="13280">MAAADASRRRSSSVVVIGAVGALSLAVAGCSGQDDRSVTAYCVDRDERNSSGAYQVVDEDRCDHRDSDSGGSGGGYYGGYHYYYGGTPRSGYVSGGSLTRPRDVTIQTQRGVTIQRGGAGGRDGSGGIGG</sequence>
<dbReference type="RefSeq" id="WP_379872039.1">
    <property type="nucleotide sequence ID" value="NZ_JBHTBH010000007.1"/>
</dbReference>
<proteinExistence type="predicted"/>
<keyword evidence="2" id="KW-1185">Reference proteome</keyword>
<dbReference type="Proteomes" id="UP001596540">
    <property type="component" value="Unassembled WGS sequence"/>
</dbReference>
<accession>A0ABW2KJT7</accession>
<dbReference type="EMBL" id="JBHTBH010000007">
    <property type="protein sequence ID" value="MFC7329402.1"/>
    <property type="molecule type" value="Genomic_DNA"/>
</dbReference>
<gene>
    <name evidence="1" type="ORF">ACFQRF_16840</name>
</gene>
<name>A0ABW2KJT7_9ACTN</name>
<evidence type="ECO:0008006" key="3">
    <source>
        <dbReference type="Google" id="ProtNLM"/>
    </source>
</evidence>
<evidence type="ECO:0000313" key="1">
    <source>
        <dbReference type="EMBL" id="MFC7329402.1"/>
    </source>
</evidence>
<reference evidence="2" key="1">
    <citation type="journal article" date="2019" name="Int. J. Syst. Evol. Microbiol.">
        <title>The Global Catalogue of Microorganisms (GCM) 10K type strain sequencing project: providing services to taxonomists for standard genome sequencing and annotation.</title>
        <authorList>
            <consortium name="The Broad Institute Genomics Platform"/>
            <consortium name="The Broad Institute Genome Sequencing Center for Infectious Disease"/>
            <person name="Wu L."/>
            <person name="Ma J."/>
        </authorList>
    </citation>
    <scope>NUCLEOTIDE SEQUENCE [LARGE SCALE GENOMIC DNA]</scope>
    <source>
        <strain evidence="2">CGMCC 4.7382</strain>
    </source>
</reference>
<evidence type="ECO:0000313" key="2">
    <source>
        <dbReference type="Proteomes" id="UP001596540"/>
    </source>
</evidence>
<organism evidence="1 2">
    <name type="scientific">Marinactinospora rubrisoli</name>
    <dbReference type="NCBI Taxonomy" id="2715399"/>
    <lineage>
        <taxon>Bacteria</taxon>
        <taxon>Bacillati</taxon>
        <taxon>Actinomycetota</taxon>
        <taxon>Actinomycetes</taxon>
        <taxon>Streptosporangiales</taxon>
        <taxon>Nocardiopsidaceae</taxon>
        <taxon>Marinactinospora</taxon>
    </lineage>
</organism>